<evidence type="ECO:0000256" key="1">
    <source>
        <dbReference type="SAM" id="MobiDB-lite"/>
    </source>
</evidence>
<reference evidence="3 4" key="1">
    <citation type="journal article" date="2012" name="Appl. Environ. Microbiol.">
        <title>Short-read sequencing for genomic analysis of the brown rot fungus Fibroporia radiculosa.</title>
        <authorList>
            <person name="Tang J.D."/>
            <person name="Perkins A.D."/>
            <person name="Sonstegard T.S."/>
            <person name="Schroeder S.G."/>
            <person name="Burgess S.C."/>
            <person name="Diehl S.V."/>
        </authorList>
    </citation>
    <scope>NUCLEOTIDE SEQUENCE [LARGE SCALE GENOMIC DNA]</scope>
    <source>
        <strain evidence="3 4">TFFH 294</strain>
    </source>
</reference>
<sequence length="426" mass="46552">MLPLSDFNVVCCALATFSAAVGYRLSRQRRNSEIQRRFNIEQHRSLQSRRSGSPASVLSVCDHSSDSTLSEQSVTDSPTPSENTLEDTEPGTLKRKHRDEDDESLVDEQSRHPSEKGNPAPLKRVRITPQPEEMDGKLKTEETGLITSAEPPQSDVSLQSKPMEEVDSHAAVVKVVTEISEPLRNVPLFTPALPPIQAVKPSCAFASFANSTSPFLVAPVAAASAMHASVWCSGGTTDFVAPGSCSSAQKDPRNDEKLGGIEIHGAKNNVGEKPGVKQEDPLAAQFYAKSSHTGEEDEEVAAELKGVKVFIKRGDREFSDAILGHVKLLSHKQTGDERLLFRRELVWKVSMSVRLCPTVRCSFDEDQGVLRVSLKETEECEGIPPEKWQQRVVVYALKRGKTSKSDFADFAHAVTSSSPLFAPSST</sequence>
<dbReference type="InterPro" id="IPR000156">
    <property type="entry name" value="Ran_bind_dom"/>
</dbReference>
<name>J4HWQ4_9APHY</name>
<gene>
    <name evidence="3" type="ORF">FIBRA_04771</name>
</gene>
<dbReference type="HOGENOM" id="CLU_607089_0_0_1"/>
<dbReference type="InParanoid" id="J4HWQ4"/>
<dbReference type="STRING" id="599839.J4HWQ4"/>
<dbReference type="InterPro" id="IPR011993">
    <property type="entry name" value="PH-like_dom_sf"/>
</dbReference>
<dbReference type="Proteomes" id="UP000006352">
    <property type="component" value="Unassembled WGS sequence"/>
</dbReference>
<dbReference type="PROSITE" id="PS50196">
    <property type="entry name" value="RANBD1"/>
    <property type="match status" value="1"/>
</dbReference>
<evidence type="ECO:0000259" key="2">
    <source>
        <dbReference type="PROSITE" id="PS50196"/>
    </source>
</evidence>
<dbReference type="GeneID" id="24097578"/>
<dbReference type="SUPFAM" id="SSF50729">
    <property type="entry name" value="PH domain-like"/>
    <property type="match status" value="1"/>
</dbReference>
<feature type="region of interest" description="Disordered" evidence="1">
    <location>
        <begin position="43"/>
        <end position="136"/>
    </location>
</feature>
<feature type="compositionally biased region" description="Polar residues" evidence="1">
    <location>
        <begin position="66"/>
        <end position="83"/>
    </location>
</feature>
<proteinExistence type="predicted"/>
<dbReference type="RefSeq" id="XP_012181950.1">
    <property type="nucleotide sequence ID" value="XM_012326560.1"/>
</dbReference>
<dbReference type="Gene3D" id="2.30.29.30">
    <property type="entry name" value="Pleckstrin-homology domain (PH domain)/Phosphotyrosine-binding domain (PTB)"/>
    <property type="match status" value="1"/>
</dbReference>
<dbReference type="Pfam" id="PF00638">
    <property type="entry name" value="Ran_BP1"/>
    <property type="match status" value="1"/>
</dbReference>
<organism evidence="3 4">
    <name type="scientific">Fibroporia radiculosa</name>
    <dbReference type="NCBI Taxonomy" id="599839"/>
    <lineage>
        <taxon>Eukaryota</taxon>
        <taxon>Fungi</taxon>
        <taxon>Dikarya</taxon>
        <taxon>Basidiomycota</taxon>
        <taxon>Agaricomycotina</taxon>
        <taxon>Agaricomycetes</taxon>
        <taxon>Polyporales</taxon>
        <taxon>Fibroporiaceae</taxon>
        <taxon>Fibroporia</taxon>
    </lineage>
</organism>
<accession>J4HWQ4</accession>
<keyword evidence="4" id="KW-1185">Reference proteome</keyword>
<dbReference type="AlphaFoldDB" id="J4HWQ4"/>
<feature type="domain" description="RanBD1" evidence="2">
    <location>
        <begin position="278"/>
        <end position="360"/>
    </location>
</feature>
<evidence type="ECO:0000313" key="4">
    <source>
        <dbReference type="Proteomes" id="UP000006352"/>
    </source>
</evidence>
<protein>
    <recommendedName>
        <fullName evidence="2">RanBD1 domain-containing protein</fullName>
    </recommendedName>
</protein>
<dbReference type="EMBL" id="HE797087">
    <property type="protein sequence ID" value="CCM02667.1"/>
    <property type="molecule type" value="Genomic_DNA"/>
</dbReference>
<evidence type="ECO:0000313" key="3">
    <source>
        <dbReference type="EMBL" id="CCM02667.1"/>
    </source>
</evidence>
<dbReference type="OrthoDB" id="2357150at2759"/>